<evidence type="ECO:0000313" key="3">
    <source>
        <dbReference type="Proteomes" id="UP000036403"/>
    </source>
</evidence>
<evidence type="ECO:0000313" key="2">
    <source>
        <dbReference type="EMBL" id="KMQ94513.1"/>
    </source>
</evidence>
<evidence type="ECO:0000256" key="1">
    <source>
        <dbReference type="SAM" id="Coils"/>
    </source>
</evidence>
<dbReference type="PaxDb" id="67767-A0A0J7KW38"/>
<proteinExistence type="predicted"/>
<name>A0A0J7KW38_LASNI</name>
<sequence length="233" mass="27449">MNIQEFKCDILDVLENEDRSNSLLEKLISSCREFRLCVAAKIEKRLLYEEDCTNKKSANAAKMSELQQKIDTVTANMDTITLQEEVIDKKISNAIKLQESLKNELVEAKKQTDALSLEIMELELEIENRRKKKLQQWEAIKRACNVYKVNLDIHISLREEEDCQYIKVTFFTHNEKTKDKYFVELSHSDNCWKVVCIEPKLKKEYFNELSIVEDSSEHSKVLDITLFLYQIRK</sequence>
<feature type="coiled-coil region" evidence="1">
    <location>
        <begin position="63"/>
        <end position="132"/>
    </location>
</feature>
<organism evidence="2 3">
    <name type="scientific">Lasius niger</name>
    <name type="common">Black garden ant</name>
    <dbReference type="NCBI Taxonomy" id="67767"/>
    <lineage>
        <taxon>Eukaryota</taxon>
        <taxon>Metazoa</taxon>
        <taxon>Ecdysozoa</taxon>
        <taxon>Arthropoda</taxon>
        <taxon>Hexapoda</taxon>
        <taxon>Insecta</taxon>
        <taxon>Pterygota</taxon>
        <taxon>Neoptera</taxon>
        <taxon>Endopterygota</taxon>
        <taxon>Hymenoptera</taxon>
        <taxon>Apocrita</taxon>
        <taxon>Aculeata</taxon>
        <taxon>Formicoidea</taxon>
        <taxon>Formicidae</taxon>
        <taxon>Formicinae</taxon>
        <taxon>Lasius</taxon>
        <taxon>Lasius</taxon>
    </lineage>
</organism>
<comment type="caution">
    <text evidence="2">The sequence shown here is derived from an EMBL/GenBank/DDBJ whole genome shotgun (WGS) entry which is preliminary data.</text>
</comment>
<protein>
    <submittedName>
        <fullName evidence="2">Leucine-rich repeat-containing protein</fullName>
    </submittedName>
</protein>
<keyword evidence="3" id="KW-1185">Reference proteome</keyword>
<dbReference type="Proteomes" id="UP000036403">
    <property type="component" value="Unassembled WGS sequence"/>
</dbReference>
<dbReference type="OrthoDB" id="7691513at2759"/>
<dbReference type="EMBL" id="LBMM01002659">
    <property type="protein sequence ID" value="KMQ94513.1"/>
    <property type="molecule type" value="Genomic_DNA"/>
</dbReference>
<accession>A0A0J7KW38</accession>
<reference evidence="2 3" key="1">
    <citation type="submission" date="2015-04" db="EMBL/GenBank/DDBJ databases">
        <title>Lasius niger genome sequencing.</title>
        <authorList>
            <person name="Konorov E.A."/>
            <person name="Nikitin M.A."/>
            <person name="Kirill M.V."/>
            <person name="Chang P."/>
        </authorList>
    </citation>
    <scope>NUCLEOTIDE SEQUENCE [LARGE SCALE GENOMIC DNA]</scope>
    <source>
        <tissue evidence="2">Whole</tissue>
    </source>
</reference>
<keyword evidence="1" id="KW-0175">Coiled coil</keyword>
<gene>
    <name evidence="2" type="ORF">RF55_5332</name>
</gene>
<dbReference type="AlphaFoldDB" id="A0A0J7KW38"/>